<evidence type="ECO:0000256" key="11">
    <source>
        <dbReference type="ARBA" id="ARBA00022989"/>
    </source>
</evidence>
<keyword evidence="10" id="KW-0653">Protein transport</keyword>
<dbReference type="Pfam" id="PF05758">
    <property type="entry name" value="Ycf1"/>
    <property type="match status" value="1"/>
</dbReference>
<comment type="similarity">
    <text evidence="3">Belongs to the TIC214 family.</text>
</comment>
<dbReference type="InterPro" id="IPR008896">
    <property type="entry name" value="TIC214"/>
</dbReference>
<evidence type="ECO:0000313" key="14">
    <source>
        <dbReference type="EMBL" id="CAH9117597.1"/>
    </source>
</evidence>
<evidence type="ECO:0000256" key="6">
    <source>
        <dbReference type="ARBA" id="ARBA00022448"/>
    </source>
</evidence>
<organism evidence="14 15">
    <name type="scientific">Cuscuta epithymum</name>
    <dbReference type="NCBI Taxonomy" id="186058"/>
    <lineage>
        <taxon>Eukaryota</taxon>
        <taxon>Viridiplantae</taxon>
        <taxon>Streptophyta</taxon>
        <taxon>Embryophyta</taxon>
        <taxon>Tracheophyta</taxon>
        <taxon>Spermatophyta</taxon>
        <taxon>Magnoliopsida</taxon>
        <taxon>eudicotyledons</taxon>
        <taxon>Gunneridae</taxon>
        <taxon>Pentapetalae</taxon>
        <taxon>asterids</taxon>
        <taxon>lamiids</taxon>
        <taxon>Solanales</taxon>
        <taxon>Convolvulaceae</taxon>
        <taxon>Cuscuteae</taxon>
        <taxon>Cuscuta</taxon>
        <taxon>Cuscuta subgen. Cuscuta</taxon>
    </lineage>
</organism>
<evidence type="ECO:0000256" key="4">
    <source>
        <dbReference type="ARBA" id="ARBA00011510"/>
    </source>
</evidence>
<accession>A0AAV0E5R7</accession>
<dbReference type="Proteomes" id="UP001152523">
    <property type="component" value="Unassembled WGS sequence"/>
</dbReference>
<keyword evidence="9" id="KW-1001">Plastid inner membrane</keyword>
<evidence type="ECO:0000256" key="1">
    <source>
        <dbReference type="ARBA" id="ARBA00002515"/>
    </source>
</evidence>
<name>A0AAV0E5R7_9ASTE</name>
<comment type="caution">
    <text evidence="14">The sequence shown here is derived from an EMBL/GenBank/DDBJ whole genome shotgun (WGS) entry which is preliminary data.</text>
</comment>
<evidence type="ECO:0000256" key="7">
    <source>
        <dbReference type="ARBA" id="ARBA00022528"/>
    </source>
</evidence>
<dbReference type="GO" id="GO:0015031">
    <property type="term" value="P:protein transport"/>
    <property type="evidence" value="ECO:0007669"/>
    <property type="project" value="UniProtKB-KW"/>
</dbReference>
<evidence type="ECO:0000313" key="15">
    <source>
        <dbReference type="Proteomes" id="UP001152523"/>
    </source>
</evidence>
<gene>
    <name evidence="14" type="ORF">CEPIT_LOCUS21945</name>
</gene>
<dbReference type="PANTHER" id="PTHR33163">
    <property type="entry name" value="PROTEIN TIC 214-RELATED"/>
    <property type="match status" value="1"/>
</dbReference>
<keyword evidence="7" id="KW-0150">Chloroplast</keyword>
<dbReference type="EMBL" id="CAMAPF010000462">
    <property type="protein sequence ID" value="CAH9117597.1"/>
    <property type="molecule type" value="Genomic_DNA"/>
</dbReference>
<keyword evidence="8" id="KW-0812">Transmembrane</keyword>
<proteinExistence type="inferred from homology"/>
<evidence type="ECO:0000256" key="9">
    <source>
        <dbReference type="ARBA" id="ARBA00022780"/>
    </source>
</evidence>
<comment type="function">
    <text evidence="1">Involved in protein precursor import into chloroplasts. May be part of an intermediate translocation complex acting as a protein-conducting channel at the inner envelope.</text>
</comment>
<dbReference type="AlphaFoldDB" id="A0AAV0E5R7"/>
<comment type="subunit">
    <text evidence="4">Part of the Tic complex.</text>
</comment>
<evidence type="ECO:0000256" key="10">
    <source>
        <dbReference type="ARBA" id="ARBA00022927"/>
    </source>
</evidence>
<keyword evidence="11" id="KW-1133">Transmembrane helix</keyword>
<keyword evidence="7" id="KW-0934">Plastid</keyword>
<comment type="subcellular location">
    <subcellularLocation>
        <location evidence="2">Plastid</location>
        <location evidence="2">Chloroplast inner membrane</location>
        <topology evidence="2">Multi-pass membrane protein</topology>
    </subcellularLocation>
</comment>
<protein>
    <recommendedName>
        <fullName evidence="5">Protein TIC 214</fullName>
    </recommendedName>
    <alternativeName>
        <fullName evidence="13">Translocon at the inner envelope membrane of chloroplasts 214</fullName>
    </alternativeName>
</protein>
<evidence type="ECO:0000256" key="12">
    <source>
        <dbReference type="ARBA" id="ARBA00023136"/>
    </source>
</evidence>
<evidence type="ECO:0000256" key="3">
    <source>
        <dbReference type="ARBA" id="ARBA00009956"/>
    </source>
</evidence>
<keyword evidence="15" id="KW-1185">Reference proteome</keyword>
<dbReference type="GO" id="GO:0009706">
    <property type="term" value="C:chloroplast inner membrane"/>
    <property type="evidence" value="ECO:0007669"/>
    <property type="project" value="UniProtKB-SubCell"/>
</dbReference>
<sequence>MRTQRRKIVIEGLFKANAHSPLFFDRMRKKTFFSIPYLAQLKRLFIKWSSRNEFGILESTEEKKTIIKRETKKEKKRREEIERLEIGEAWETFPYTQIIRGLLLITQSILRKKILLPSFIIGKNIGRMLLFQTPEWSEDLKGWNKETHVKCTYNGIPLADKKFPENWLTEGIQIKILFPFCLKPWHEYKNSLTSRDDFCFLTVWGRETEHPFGHPRQTPSFFEPVFKELYKFVKVKIKFLKKFSKKKTSSNEKRTIHPSLIKKEKDDQINNQIMNQPLSKIEKITDWKNYSPIDKIQAITHRTNTIKKKLERITEDKKRLTLELDMSPYKKSSRLALSKNFCQMLKIKKNRLRYKFHYFIKLLIQRISNYIFLYTISICQMTEKLFVESTKMNSLSNIKTHNNKRYKEKPENFGDLSNLSQAYVLYKISQRSFLNVSNLMSVLQQNGTSFLIEKNFFIKKKIKDSFHKQGILQSEGIKKRT</sequence>
<evidence type="ECO:0000256" key="8">
    <source>
        <dbReference type="ARBA" id="ARBA00022692"/>
    </source>
</evidence>
<keyword evidence="6" id="KW-0813">Transport</keyword>
<keyword evidence="12" id="KW-0472">Membrane</keyword>
<evidence type="ECO:0000256" key="2">
    <source>
        <dbReference type="ARBA" id="ARBA00004478"/>
    </source>
</evidence>
<reference evidence="14" key="1">
    <citation type="submission" date="2022-07" db="EMBL/GenBank/DDBJ databases">
        <authorList>
            <person name="Macas J."/>
            <person name="Novak P."/>
            <person name="Neumann P."/>
        </authorList>
    </citation>
    <scope>NUCLEOTIDE SEQUENCE</scope>
</reference>
<evidence type="ECO:0000256" key="5">
    <source>
        <dbReference type="ARBA" id="ARBA00016640"/>
    </source>
</evidence>
<evidence type="ECO:0000256" key="13">
    <source>
        <dbReference type="ARBA" id="ARBA00029978"/>
    </source>
</evidence>
<dbReference type="PANTHER" id="PTHR33163:SF40">
    <property type="entry name" value="PROTEIN TIC 214"/>
    <property type="match status" value="1"/>
</dbReference>